<proteinExistence type="predicted"/>
<reference evidence="2" key="1">
    <citation type="submission" date="2021-01" db="EMBL/GenBank/DDBJ databases">
        <authorList>
            <consortium name="Aspergillus chevalieri M1 genome sequencing consortium"/>
            <person name="Kazuki M."/>
            <person name="Futagami T."/>
        </authorList>
    </citation>
    <scope>NUCLEOTIDE SEQUENCE</scope>
    <source>
        <strain evidence="2">M1</strain>
    </source>
</reference>
<feature type="region of interest" description="Disordered" evidence="1">
    <location>
        <begin position="39"/>
        <end position="79"/>
    </location>
</feature>
<dbReference type="AlphaFoldDB" id="A0A7R7ZIR9"/>
<dbReference type="RefSeq" id="XP_043131296.1">
    <property type="nucleotide sequence ID" value="XM_043276364.1"/>
</dbReference>
<sequence length="186" mass="21378">MRTHHMKALVKYVEQGGILETHDNVPDTIRDQLYAEERQRMDKRQKSPNPPTGSMYPPININVAPTQSPQPSNNTHDRTETTAFGQADLDIPGPIEEAVEEYTNWHLEKVDTENFKENIWKARDIVLENCLDLGQLDNPKIGAEFFVKEGVKIGVACRFVSDTGKWLKQRKRKRVTEDDDYEPISD</sequence>
<protein>
    <submittedName>
        <fullName evidence="2">Uncharacterized protein</fullName>
    </submittedName>
</protein>
<reference evidence="2" key="2">
    <citation type="submission" date="2021-02" db="EMBL/GenBank/DDBJ databases">
        <title>Aspergillus chevalieri M1 genome sequence.</title>
        <authorList>
            <person name="Kadooka C."/>
            <person name="Mori K."/>
            <person name="Futagami T."/>
        </authorList>
    </citation>
    <scope>NUCLEOTIDE SEQUENCE</scope>
    <source>
        <strain evidence="2">M1</strain>
    </source>
</reference>
<dbReference type="Proteomes" id="UP000637239">
    <property type="component" value="Chromosome 1"/>
</dbReference>
<name>A0A7R7ZIR9_ASPCH</name>
<dbReference type="KEGG" id="ache:ACHE_10176A"/>
<organism evidence="2 3">
    <name type="scientific">Aspergillus chevalieri</name>
    <name type="common">Eurotium chevalieri</name>
    <dbReference type="NCBI Taxonomy" id="182096"/>
    <lineage>
        <taxon>Eukaryota</taxon>
        <taxon>Fungi</taxon>
        <taxon>Dikarya</taxon>
        <taxon>Ascomycota</taxon>
        <taxon>Pezizomycotina</taxon>
        <taxon>Eurotiomycetes</taxon>
        <taxon>Eurotiomycetidae</taxon>
        <taxon>Eurotiales</taxon>
        <taxon>Aspergillaceae</taxon>
        <taxon>Aspergillus</taxon>
        <taxon>Aspergillus subgen. Aspergillus</taxon>
    </lineage>
</organism>
<gene>
    <name evidence="2" type="ORF">ACHE_10176A</name>
</gene>
<evidence type="ECO:0000256" key="1">
    <source>
        <dbReference type="SAM" id="MobiDB-lite"/>
    </source>
</evidence>
<dbReference type="EMBL" id="AP024416">
    <property type="protein sequence ID" value="BCR82774.1"/>
    <property type="molecule type" value="Genomic_DNA"/>
</dbReference>
<keyword evidence="3" id="KW-1185">Reference proteome</keyword>
<evidence type="ECO:0000313" key="3">
    <source>
        <dbReference type="Proteomes" id="UP000637239"/>
    </source>
</evidence>
<feature type="compositionally biased region" description="Polar residues" evidence="1">
    <location>
        <begin position="63"/>
        <end position="74"/>
    </location>
</feature>
<evidence type="ECO:0000313" key="2">
    <source>
        <dbReference type="EMBL" id="BCR82774.1"/>
    </source>
</evidence>
<accession>A0A7R7ZIR9</accession>
<dbReference type="GeneID" id="66977133"/>